<feature type="region of interest" description="Disordered" evidence="1">
    <location>
        <begin position="1"/>
        <end position="38"/>
    </location>
</feature>
<dbReference type="PATRIC" id="fig|1265819.5.peg.527"/>
<evidence type="ECO:0000313" key="2">
    <source>
        <dbReference type="EMBL" id="EUJ24765.1"/>
    </source>
</evidence>
<reference evidence="2 3" key="1">
    <citation type="journal article" date="2014" name="Int. J. Syst. Evol. Microbiol.">
        <title>Listeria floridensis sp. nov., Listeria aquatica sp. nov., Listeria cornellensis sp. nov., Listeria riparia sp. nov. and Listeria grandensis sp. nov., from agricultural and natural environments.</title>
        <authorList>
            <person name="den Bakker H.C."/>
            <person name="Warchocki S."/>
            <person name="Wright E.M."/>
            <person name="Allred A.F."/>
            <person name="Ahlstrom C."/>
            <person name="Manuel C.S."/>
            <person name="Stasiewicz M.J."/>
            <person name="Burrell A."/>
            <person name="Roof S."/>
            <person name="Strawn L."/>
            <person name="Fortes E.D."/>
            <person name="Nightingale K.K."/>
            <person name="Kephart D."/>
            <person name="Wiedmann M."/>
        </authorList>
    </citation>
    <scope>NUCLEOTIDE SEQUENCE [LARGE SCALE GENOMIC DNA]</scope>
    <source>
        <strain evidence="3">FSL F6-971</strain>
    </source>
</reference>
<protein>
    <submittedName>
        <fullName evidence="2">Uncharacterized protein</fullName>
    </submittedName>
</protein>
<sequence>MAEEKKNTATKKDIEAVQAKQSIPEAEKNPMGKFGVKETFEGPDGTEYTFQFPGTRAAQDIIDQSKNGYGVVVESAYNEALWKSVIVSPQGINWDYWDEMPNRGYRDVMNAADNFLGRWIN</sequence>
<dbReference type="OrthoDB" id="2627254at2"/>
<feature type="compositionally biased region" description="Basic and acidic residues" evidence="1">
    <location>
        <begin position="25"/>
        <end position="38"/>
    </location>
</feature>
<accession>W7BJ25</accession>
<feature type="compositionally biased region" description="Basic and acidic residues" evidence="1">
    <location>
        <begin position="1"/>
        <end position="15"/>
    </location>
</feature>
<evidence type="ECO:0000313" key="3">
    <source>
        <dbReference type="Proteomes" id="UP000019253"/>
    </source>
</evidence>
<dbReference type="RefSeq" id="WP_036064776.1">
    <property type="nucleotide sequence ID" value="NZ_AODD01000002.1"/>
</dbReference>
<proteinExistence type="predicted"/>
<evidence type="ECO:0000256" key="1">
    <source>
        <dbReference type="SAM" id="MobiDB-lite"/>
    </source>
</evidence>
<organism evidence="2 3">
    <name type="scientific">Listeria grandensis FSL F6-0971</name>
    <dbReference type="NCBI Taxonomy" id="1265819"/>
    <lineage>
        <taxon>Bacteria</taxon>
        <taxon>Bacillati</taxon>
        <taxon>Bacillota</taxon>
        <taxon>Bacilli</taxon>
        <taxon>Bacillales</taxon>
        <taxon>Listeriaceae</taxon>
        <taxon>Listeria</taxon>
    </lineage>
</organism>
<keyword evidence="3" id="KW-1185">Reference proteome</keyword>
<dbReference type="Proteomes" id="UP000019253">
    <property type="component" value="Unassembled WGS sequence"/>
</dbReference>
<dbReference type="STRING" id="1265819.PGRAN_02680"/>
<dbReference type="AlphaFoldDB" id="W7BJ25"/>
<gene>
    <name evidence="2" type="ORF">PGRAN_02680</name>
</gene>
<name>W7BJ25_9LIST</name>
<dbReference type="EMBL" id="AODD01000002">
    <property type="protein sequence ID" value="EUJ24765.1"/>
    <property type="molecule type" value="Genomic_DNA"/>
</dbReference>
<comment type="caution">
    <text evidence="2">The sequence shown here is derived from an EMBL/GenBank/DDBJ whole genome shotgun (WGS) entry which is preliminary data.</text>
</comment>